<feature type="transmembrane region" description="Helical" evidence="9">
    <location>
        <begin position="163"/>
        <end position="185"/>
    </location>
</feature>
<dbReference type="EMBL" id="CP012525">
    <property type="protein sequence ID" value="ALC43490.1"/>
    <property type="molecule type" value="Genomic_DNA"/>
</dbReference>
<dbReference type="InterPro" id="IPR009318">
    <property type="entry name" value="Gustatory_rcpt"/>
</dbReference>
<dbReference type="AlphaFoldDB" id="A0A0M4EGF4"/>
<dbReference type="Pfam" id="PF06151">
    <property type="entry name" value="Trehalose_recp"/>
    <property type="match status" value="1"/>
</dbReference>
<keyword evidence="7" id="KW-0675">Receptor</keyword>
<name>A0A0M4EGF4_DROBS</name>
<comment type="similarity">
    <text evidence="2">Belongs to the insect chemoreceptor superfamily. Gustatory receptor (GR) family. Gr5a subfamily.</text>
</comment>
<keyword evidence="6 9" id="KW-0472">Membrane</keyword>
<evidence type="ECO:0000256" key="9">
    <source>
        <dbReference type="SAM" id="Phobius"/>
    </source>
</evidence>
<evidence type="ECO:0000256" key="1">
    <source>
        <dbReference type="ARBA" id="ARBA00004651"/>
    </source>
</evidence>
<organism evidence="10 11">
    <name type="scientific">Drosophila busckii</name>
    <name type="common">Fruit fly</name>
    <dbReference type="NCBI Taxonomy" id="30019"/>
    <lineage>
        <taxon>Eukaryota</taxon>
        <taxon>Metazoa</taxon>
        <taxon>Ecdysozoa</taxon>
        <taxon>Arthropoda</taxon>
        <taxon>Hexapoda</taxon>
        <taxon>Insecta</taxon>
        <taxon>Pterygota</taxon>
        <taxon>Neoptera</taxon>
        <taxon>Endopterygota</taxon>
        <taxon>Diptera</taxon>
        <taxon>Brachycera</taxon>
        <taxon>Muscomorpha</taxon>
        <taxon>Ephydroidea</taxon>
        <taxon>Drosophilidae</taxon>
        <taxon>Drosophila</taxon>
    </lineage>
</organism>
<dbReference type="Proteomes" id="UP000494163">
    <property type="component" value="Chromosome 3L"/>
</dbReference>
<feature type="transmembrane region" description="Helical" evidence="9">
    <location>
        <begin position="335"/>
        <end position="356"/>
    </location>
</feature>
<evidence type="ECO:0000256" key="3">
    <source>
        <dbReference type="ARBA" id="ARBA00022475"/>
    </source>
</evidence>
<dbReference type="PANTHER" id="PTHR21421:SF34">
    <property type="entry name" value="GUSTATORY RECEPTOR FOR SUGAR TASTE 61A-RELATED"/>
    <property type="match status" value="1"/>
</dbReference>
<gene>
    <name evidence="10" type="ORF">Dbus_chr3Lg656</name>
</gene>
<feature type="transmembrane region" description="Helical" evidence="9">
    <location>
        <begin position="225"/>
        <end position="243"/>
    </location>
</feature>
<feature type="non-terminal residue" evidence="10">
    <location>
        <position position="1"/>
    </location>
</feature>
<evidence type="ECO:0000256" key="5">
    <source>
        <dbReference type="ARBA" id="ARBA00022989"/>
    </source>
</evidence>
<dbReference type="GO" id="GO:0033041">
    <property type="term" value="F:sweet taste receptor activity"/>
    <property type="evidence" value="ECO:0007669"/>
    <property type="project" value="TreeGrafter"/>
</dbReference>
<protein>
    <submittedName>
        <fullName evidence="10">Gr64a</fullName>
    </submittedName>
</protein>
<sequence>LKSPQVSPVKQTTNEQLELNLSKNYKPIDYAQLELFYRAVYPIILLGQCFGLMPLTGIWQLNVRRIQFSFKSLPAVVTLVFMLSSSVLFLCMLKHLIKISLTAKNLVGQVFFACVQCACILFIDLARHWPALIRYWTRVELIFNRPPYEMLKRNLTQRVRRPAIIIVGLSLIEHGLYVASAVLSYRRRAYYCIETHNSTSAVSFDNYIMQNYDYVFQILPYTKTIAIFILIANGACTFVWNYMDLFIMMISKGLAYRFEQISARIRKLEHEEQVKESTFIEIREHFVRMCELLEKVDNALSSIILLSCINNLYFVCCQLLNIFNKLRWPINYIYFWYSMLYLVGRTACVFLTAATINDQSKSALGVLRRVSSKNWCVEVERLIFQMSTQTIALSGKKFYYLTRRLLFGMAGTIVTYELVLLQFDEPNRRKGLLPLCD</sequence>
<dbReference type="PANTHER" id="PTHR21421">
    <property type="entry name" value="GUSTATORY RECEPTOR"/>
    <property type="match status" value="1"/>
</dbReference>
<reference evidence="10 11" key="1">
    <citation type="submission" date="2015-08" db="EMBL/GenBank/DDBJ databases">
        <title>Ancestral chromatin configuration constrains chromatin evolution on differentiating sex chromosomes in Drosophila.</title>
        <authorList>
            <person name="Zhou Q."/>
            <person name="Bachtrog D."/>
        </authorList>
    </citation>
    <scope>NUCLEOTIDE SEQUENCE [LARGE SCALE GENOMIC DNA]</scope>
    <source>
        <tissue evidence="10">Whole larvae</tissue>
    </source>
</reference>
<proteinExistence type="inferred from homology"/>
<feature type="transmembrane region" description="Helical" evidence="9">
    <location>
        <begin position="303"/>
        <end position="323"/>
    </location>
</feature>
<keyword evidence="11" id="KW-1185">Reference proteome</keyword>
<accession>A0A0M4EGF4</accession>
<dbReference type="STRING" id="30019.A0A0M4EGF4"/>
<evidence type="ECO:0000256" key="6">
    <source>
        <dbReference type="ARBA" id="ARBA00023136"/>
    </source>
</evidence>
<keyword evidence="4 9" id="KW-0812">Transmembrane</keyword>
<dbReference type="PIRSF" id="PIRSF038981">
    <property type="entry name" value="GRP"/>
    <property type="match status" value="1"/>
</dbReference>
<feature type="transmembrane region" description="Helical" evidence="9">
    <location>
        <begin position="109"/>
        <end position="126"/>
    </location>
</feature>
<keyword evidence="5 9" id="KW-1133">Transmembrane helix</keyword>
<feature type="transmembrane region" description="Helical" evidence="9">
    <location>
        <begin position="405"/>
        <end position="423"/>
    </location>
</feature>
<keyword evidence="3" id="KW-1003">Cell membrane</keyword>
<evidence type="ECO:0000256" key="2">
    <source>
        <dbReference type="ARBA" id="ARBA00005327"/>
    </source>
</evidence>
<comment type="subcellular location">
    <subcellularLocation>
        <location evidence="1">Cell membrane</location>
        <topology evidence="1">Multi-pass membrane protein</topology>
    </subcellularLocation>
</comment>
<keyword evidence="8" id="KW-0807">Transducer</keyword>
<evidence type="ECO:0000256" key="7">
    <source>
        <dbReference type="ARBA" id="ARBA00023170"/>
    </source>
</evidence>
<feature type="transmembrane region" description="Helical" evidence="9">
    <location>
        <begin position="73"/>
        <end position="97"/>
    </location>
</feature>
<dbReference type="GO" id="GO:0005886">
    <property type="term" value="C:plasma membrane"/>
    <property type="evidence" value="ECO:0007669"/>
    <property type="project" value="UniProtKB-SubCell"/>
</dbReference>
<evidence type="ECO:0000313" key="10">
    <source>
        <dbReference type="EMBL" id="ALC43490.1"/>
    </source>
</evidence>
<dbReference type="GO" id="GO:0007165">
    <property type="term" value="P:signal transduction"/>
    <property type="evidence" value="ECO:0007669"/>
    <property type="project" value="UniProtKB-KW"/>
</dbReference>
<dbReference type="OMA" id="PAVVRIW"/>
<dbReference type="OrthoDB" id="5800391at2759"/>
<evidence type="ECO:0000256" key="4">
    <source>
        <dbReference type="ARBA" id="ARBA00022692"/>
    </source>
</evidence>
<evidence type="ECO:0000256" key="8">
    <source>
        <dbReference type="ARBA" id="ARBA00023224"/>
    </source>
</evidence>
<feature type="transmembrane region" description="Helical" evidence="9">
    <location>
        <begin position="39"/>
        <end position="61"/>
    </location>
</feature>
<evidence type="ECO:0000313" key="11">
    <source>
        <dbReference type="Proteomes" id="UP000494163"/>
    </source>
</evidence>